<keyword evidence="1" id="KW-0449">Lipoprotein</keyword>
<dbReference type="STRING" id="545695.TREAZ_1162"/>
<accession>F5Y734</accession>
<protein>
    <submittedName>
        <fullName evidence="1">Putative lipoprotein</fullName>
    </submittedName>
</protein>
<gene>
    <name evidence="1" type="ordered locus">TREAZ_1162</name>
</gene>
<organism evidence="1 2">
    <name type="scientific">Leadbettera azotonutricia (strain ATCC BAA-888 / DSM 13862 / ZAS-9)</name>
    <name type="common">Treponema azotonutricium</name>
    <dbReference type="NCBI Taxonomy" id="545695"/>
    <lineage>
        <taxon>Bacteria</taxon>
        <taxon>Pseudomonadati</taxon>
        <taxon>Spirochaetota</taxon>
        <taxon>Spirochaetia</taxon>
        <taxon>Spirochaetales</taxon>
        <taxon>Breznakiellaceae</taxon>
        <taxon>Leadbettera</taxon>
    </lineage>
</organism>
<dbReference type="EMBL" id="CP001841">
    <property type="protein sequence ID" value="AEF82704.1"/>
    <property type="molecule type" value="Genomic_DNA"/>
</dbReference>
<dbReference type="HOGENOM" id="CLU_264609_0_0_12"/>
<dbReference type="InParanoid" id="F5Y734"/>
<sequence length="1263" mass="135291">MRIRFKIGNQKTCFAKEAGTIVLLISLLISCTGGVGLGDTVDLAAPVLTVDTLIDTRGNEINLKTYRGLIFVGAEFTFKGTAYDNKAAERLVVEELLPDGSVRRNRSTLDEEPLPILGKPGNQWVLTIRLKEDGERTFRFTLSDHAGNISAESSVKQITLMVDTDGPAVTNLEIERRPGIRYPLKSQQELEDLDASDYIHIDAFQNESFTLKGTVEESFIPVAAELTLKDENGSIVIDNMERNGGGPFSPAWFITHDDIINYSNNHPELGRDYSTGKHYFRAEVESRDQAGNVNTDFFGYLCWYPESDIPRPSVDQAGKGNIVNIAPGLPISIWVSDDDSIAEVYFAFFTLSEWETNIPGMDDEARLEYLMNSSNATAKLGPSRIGAPGSIQRFFATADDPGKGKNVLLAISAKDRKSSGTAGVWKAALFRVNYLEADKPSIVIQSPQENSIPQIGNDGSFTISGYVLDIAGADRIRLAWIPGNDAGKVNETKEGLDQPTLPSGGTIKYWELIPGPMSDAGDSLIQQDFSKPFNIFSDFPGEERDPKLFVLYASSFGGVTTRTFRLSGNNVKPEIDLAATSDVQDILQDFVFRFTATGIGNLDIEIQEIQGISVIHTYTPEFTGTEWSRLIPKADTQDKERAKYRVTVTDQLGNTNFADITVLFTEIPILLHITSGMSNGSITKESDSVILYAEFSKPVQYVNGTPKLRLGFTPEDTSWKLADYTGGAGTSILAFTYHVMSGDYSAKLHSAASPIEAASGNISAVIPGIGGTPAWTGDSGSLQKNKTLVVDGIAPLVTAMDVSGQSSGWYAGRETLTFTLTLTENALVSGSPKLVLSGITGAASPAAIFSRTDGQNILFTYTPEAGEYTAGKTLRAEGIDLNGGSITDYAENSFDENAAANTALTGTAANPASLNPETGIDAVPPFTPGLKQVLVNGEPGSGNLVSGLFKSLSFILDASADSADPGSPRTAQYSLNGGMSWIGWTTGNIALPGGAHQITVRASDAAGNISPVPTPLAITVNGTFPLLDRIICEQPAKTYPAGQELVFNLVFADKVYTLPGTTATITLKGGASGDSQNRIAGVIEQLGDAATLAFSYTIQAGDVMSPITISSVDLSGVQDLYGNTKSGYTAAELNDKSVPDQDLKADAIPPVISSYSPVHFSGSSGSIIGSDRKITLTYSEPVYKESGIITLRPAANWHIPPVIAEAEFLNIPNYNALVSDSAGYKKTTQGLNVQGNTYVPDTDSKYVLSFNLGLDNAGLRIFF</sequence>
<reference evidence="1 2" key="2">
    <citation type="journal article" date="2011" name="ISME J.">
        <title>RNA-seq reveals cooperative metabolic interactions between two termite-gut spirochete species in co-culture.</title>
        <authorList>
            <person name="Rosenthal A.Z."/>
            <person name="Matson E.G."/>
            <person name="Eldar A."/>
            <person name="Leadbetter J.R."/>
        </authorList>
    </citation>
    <scope>NUCLEOTIDE SEQUENCE [LARGE SCALE GENOMIC DNA]</scope>
    <source>
        <strain evidence="2">ATCC BAA-888 / DSM 13862 / ZAS-9</strain>
    </source>
</reference>
<reference evidence="2" key="1">
    <citation type="submission" date="2009-12" db="EMBL/GenBank/DDBJ databases">
        <title>Complete sequence of Treponema azotonutricium strain ZAS-9.</title>
        <authorList>
            <person name="Tetu S.G."/>
            <person name="Matson E."/>
            <person name="Ren Q."/>
            <person name="Seshadri R."/>
            <person name="Elbourne L."/>
            <person name="Hassan K.A."/>
            <person name="Durkin A."/>
            <person name="Radune D."/>
            <person name="Mohamoud Y."/>
            <person name="Shay R."/>
            <person name="Jin S."/>
            <person name="Zhang X."/>
            <person name="Lucey K."/>
            <person name="Ballor N.R."/>
            <person name="Ottesen E."/>
            <person name="Rosenthal R."/>
            <person name="Allen A."/>
            <person name="Leadbetter J.R."/>
            <person name="Paulsen I.T."/>
        </authorList>
    </citation>
    <scope>NUCLEOTIDE SEQUENCE [LARGE SCALE GENOMIC DNA]</scope>
    <source>
        <strain evidence="2">ATCC BAA-888 / DSM 13862 / ZAS-9</strain>
    </source>
</reference>
<proteinExistence type="predicted"/>
<evidence type="ECO:0000313" key="2">
    <source>
        <dbReference type="Proteomes" id="UP000009222"/>
    </source>
</evidence>
<dbReference type="OrthoDB" id="363270at2"/>
<dbReference type="eggNOG" id="COG2931">
    <property type="taxonomic scope" value="Bacteria"/>
</dbReference>
<dbReference type="PROSITE" id="PS51257">
    <property type="entry name" value="PROKAR_LIPOPROTEIN"/>
    <property type="match status" value="1"/>
</dbReference>
<evidence type="ECO:0000313" key="1">
    <source>
        <dbReference type="EMBL" id="AEF82704.1"/>
    </source>
</evidence>
<keyword evidence="2" id="KW-1185">Reference proteome</keyword>
<dbReference type="Proteomes" id="UP000009222">
    <property type="component" value="Chromosome"/>
</dbReference>
<dbReference type="AlphaFoldDB" id="F5Y734"/>
<dbReference type="RefSeq" id="WP_015710830.1">
    <property type="nucleotide sequence ID" value="NC_015577.1"/>
</dbReference>
<dbReference type="KEGG" id="taz:TREAZ_1162"/>
<name>F5Y734_LEAAZ</name>